<feature type="domain" description="Zn(2)-C6 fungal-type" evidence="3">
    <location>
        <begin position="31"/>
        <end position="63"/>
    </location>
</feature>
<dbReference type="SMART" id="SM00066">
    <property type="entry name" value="GAL4"/>
    <property type="match status" value="1"/>
</dbReference>
<sequence length="215" mass="23704">MLSIAHLAPFYLAASGLSGSPFELPKRVMMACSHCRERKIKCITDSTEVPCMRCHLTGLSCSYIATRKQRERLFSKSKNATKRRRPRASQHLEANDLPIRVPGGESPLDNSPELWTFPVPGDGSFSGLPATTGPYIAESPPAAYQTSYRRHTQHFDPHVHPHSAGDSAFMWPIASPRPTRPRSTVGQSGNVQYWPYPTAASGLRPHVVELSCLPA</sequence>
<evidence type="ECO:0000256" key="2">
    <source>
        <dbReference type="SAM" id="MobiDB-lite"/>
    </source>
</evidence>
<feature type="compositionally biased region" description="Basic residues" evidence="2">
    <location>
        <begin position="79"/>
        <end position="88"/>
    </location>
</feature>
<evidence type="ECO:0000256" key="1">
    <source>
        <dbReference type="ARBA" id="ARBA00023242"/>
    </source>
</evidence>
<dbReference type="Proteomes" id="UP000815677">
    <property type="component" value="Unassembled WGS sequence"/>
</dbReference>
<reference evidence="4" key="1">
    <citation type="submission" date="2014-09" db="EMBL/GenBank/DDBJ databases">
        <title>Genome sequence of the luminous mushroom Mycena chlorophos for searching fungal bioluminescence genes.</title>
        <authorList>
            <person name="Tanaka Y."/>
            <person name="Kasuga D."/>
            <person name="Oba Y."/>
            <person name="Hase S."/>
            <person name="Sato K."/>
            <person name="Oba Y."/>
            <person name="Sakakibara Y."/>
        </authorList>
    </citation>
    <scope>NUCLEOTIDE SEQUENCE</scope>
</reference>
<dbReference type="InterPro" id="IPR050797">
    <property type="entry name" value="Carb_Metab_Trans_Reg"/>
</dbReference>
<accession>A0ABQ0L0Z6</accession>
<dbReference type="InterPro" id="IPR001138">
    <property type="entry name" value="Zn2Cys6_DnaBD"/>
</dbReference>
<protein>
    <recommendedName>
        <fullName evidence="3">Zn(2)-C6 fungal-type domain-containing protein</fullName>
    </recommendedName>
</protein>
<dbReference type="PROSITE" id="PS50048">
    <property type="entry name" value="ZN2_CY6_FUNGAL_2"/>
    <property type="match status" value="1"/>
</dbReference>
<dbReference type="SUPFAM" id="SSF57701">
    <property type="entry name" value="Zn2/Cys6 DNA-binding domain"/>
    <property type="match status" value="1"/>
</dbReference>
<organism evidence="4 5">
    <name type="scientific">Mycena chlorophos</name>
    <name type="common">Agaric fungus</name>
    <name type="synonym">Agaricus chlorophos</name>
    <dbReference type="NCBI Taxonomy" id="658473"/>
    <lineage>
        <taxon>Eukaryota</taxon>
        <taxon>Fungi</taxon>
        <taxon>Dikarya</taxon>
        <taxon>Basidiomycota</taxon>
        <taxon>Agaricomycotina</taxon>
        <taxon>Agaricomycetes</taxon>
        <taxon>Agaricomycetidae</taxon>
        <taxon>Agaricales</taxon>
        <taxon>Marasmiineae</taxon>
        <taxon>Mycenaceae</taxon>
        <taxon>Mycena</taxon>
    </lineage>
</organism>
<name>A0ABQ0L0Z6_MYCCL</name>
<evidence type="ECO:0000313" key="4">
    <source>
        <dbReference type="EMBL" id="GAT44822.1"/>
    </source>
</evidence>
<proteinExistence type="predicted"/>
<evidence type="ECO:0000259" key="3">
    <source>
        <dbReference type="PROSITE" id="PS50048"/>
    </source>
</evidence>
<dbReference type="PANTHER" id="PTHR31668">
    <property type="entry name" value="GLUCOSE TRANSPORT TRANSCRIPTION REGULATOR RGT1-RELATED-RELATED"/>
    <property type="match status" value="1"/>
</dbReference>
<keyword evidence="1" id="KW-0539">Nucleus</keyword>
<keyword evidence="5" id="KW-1185">Reference proteome</keyword>
<dbReference type="CDD" id="cd00067">
    <property type="entry name" value="GAL4"/>
    <property type="match status" value="1"/>
</dbReference>
<feature type="region of interest" description="Disordered" evidence="2">
    <location>
        <begin position="74"/>
        <end position="105"/>
    </location>
</feature>
<dbReference type="Pfam" id="PF00172">
    <property type="entry name" value="Zn_clus"/>
    <property type="match status" value="1"/>
</dbReference>
<gene>
    <name evidence="4" type="ORF">MCHLO_02430</name>
</gene>
<dbReference type="PROSITE" id="PS00463">
    <property type="entry name" value="ZN2_CY6_FUNGAL_1"/>
    <property type="match status" value="1"/>
</dbReference>
<dbReference type="Gene3D" id="4.10.240.10">
    <property type="entry name" value="Zn(2)-C6 fungal-type DNA-binding domain"/>
    <property type="match status" value="1"/>
</dbReference>
<evidence type="ECO:0000313" key="5">
    <source>
        <dbReference type="Proteomes" id="UP000815677"/>
    </source>
</evidence>
<dbReference type="EMBL" id="DF840271">
    <property type="protein sequence ID" value="GAT44822.1"/>
    <property type="molecule type" value="Genomic_DNA"/>
</dbReference>
<dbReference type="InterPro" id="IPR036864">
    <property type="entry name" value="Zn2-C6_fun-type_DNA-bd_sf"/>
</dbReference>